<evidence type="ECO:0000259" key="1">
    <source>
        <dbReference type="PROSITE" id="PS51725"/>
    </source>
</evidence>
<reference evidence="2 5" key="1">
    <citation type="submission" date="2019-11" db="EMBL/GenBank/DDBJ databases">
        <title>Erwinia sp. nov., isolated from feces of birds in Tibet plateau of China.</title>
        <authorList>
            <person name="Ge Y."/>
        </authorList>
    </citation>
    <scope>NUCLEOTIDE SEQUENCE [LARGE SCALE GENOMIC DNA]</scope>
    <source>
        <strain evidence="2 5">J316</strain>
    </source>
</reference>
<dbReference type="PANTHER" id="PTHR33336">
    <property type="entry name" value="QUINOL MONOOXYGENASE YGIN-RELATED"/>
    <property type="match status" value="1"/>
</dbReference>
<sequence length="95" mass="10494">MSDKPIMIVATFAAATGKGNALYEVLNRCVAPSRLEEGNVHYDLYRSVENSDLFLFHETWKSAAAIELHEAQPHFKALLAGVENLLAEPPVITKI</sequence>
<reference evidence="3 4" key="2">
    <citation type="submission" date="2019-12" db="EMBL/GenBank/DDBJ databases">
        <title>Erwinia sp. nov., isolated from droppings of birds in the Qinghai-Tiebt plateau of China.</title>
        <authorList>
            <person name="Ge Y."/>
        </authorList>
    </citation>
    <scope>NUCLEOTIDE SEQUENCE [LARGE SCALE GENOMIC DNA]</scope>
    <source>
        <strain evidence="3 4">J780</strain>
    </source>
</reference>
<proteinExistence type="predicted"/>
<name>A0A6I6ECC6_9GAMM</name>
<dbReference type="InterPro" id="IPR011008">
    <property type="entry name" value="Dimeric_a/b-barrel"/>
</dbReference>
<dbReference type="EMBL" id="CP046509">
    <property type="protein sequence ID" value="QGU87447.1"/>
    <property type="molecule type" value="Genomic_DNA"/>
</dbReference>
<dbReference type="SUPFAM" id="SSF54909">
    <property type="entry name" value="Dimeric alpha+beta barrel"/>
    <property type="match status" value="1"/>
</dbReference>
<evidence type="ECO:0000313" key="5">
    <source>
        <dbReference type="Proteomes" id="UP000480164"/>
    </source>
</evidence>
<evidence type="ECO:0000313" key="4">
    <source>
        <dbReference type="Proteomes" id="UP000424752"/>
    </source>
</evidence>
<gene>
    <name evidence="2" type="ORF">GK011_03525</name>
    <name evidence="3" type="ORF">GN242_09550</name>
</gene>
<dbReference type="Proteomes" id="UP000424752">
    <property type="component" value="Chromosome"/>
</dbReference>
<dbReference type="RefSeq" id="WP_154751310.1">
    <property type="nucleotide sequence ID" value="NZ_CP046509.1"/>
</dbReference>
<accession>A0A6I6ECC6</accession>
<evidence type="ECO:0000313" key="2">
    <source>
        <dbReference type="EMBL" id="MTD26013.1"/>
    </source>
</evidence>
<dbReference type="EMBL" id="WLZX01000001">
    <property type="protein sequence ID" value="MTD26013.1"/>
    <property type="molecule type" value="Genomic_DNA"/>
</dbReference>
<dbReference type="PANTHER" id="PTHR33336:SF15">
    <property type="entry name" value="ABM DOMAIN-CONTAINING PROTEIN"/>
    <property type="match status" value="1"/>
</dbReference>
<dbReference type="GO" id="GO:0004497">
    <property type="term" value="F:monooxygenase activity"/>
    <property type="evidence" value="ECO:0007669"/>
    <property type="project" value="UniProtKB-KW"/>
</dbReference>
<dbReference type="InterPro" id="IPR050744">
    <property type="entry name" value="AI-2_Isomerase_LsrG"/>
</dbReference>
<keyword evidence="5" id="KW-1185">Reference proteome</keyword>
<dbReference type="PROSITE" id="PS51725">
    <property type="entry name" value="ABM"/>
    <property type="match status" value="1"/>
</dbReference>
<keyword evidence="3" id="KW-0503">Monooxygenase</keyword>
<accession>A0A6L6GKH6</accession>
<dbReference type="InterPro" id="IPR007138">
    <property type="entry name" value="ABM_dom"/>
</dbReference>
<dbReference type="Proteomes" id="UP000480164">
    <property type="component" value="Unassembled WGS sequence"/>
</dbReference>
<organism evidence="3 4">
    <name type="scientific">Erwinia sorbitola</name>
    <dbReference type="NCBI Taxonomy" id="2681984"/>
    <lineage>
        <taxon>Bacteria</taxon>
        <taxon>Pseudomonadati</taxon>
        <taxon>Pseudomonadota</taxon>
        <taxon>Gammaproteobacteria</taxon>
        <taxon>Enterobacterales</taxon>
        <taxon>Erwiniaceae</taxon>
        <taxon>Erwinia</taxon>
    </lineage>
</organism>
<keyword evidence="3" id="KW-0560">Oxidoreductase</keyword>
<dbReference type="Pfam" id="PF03992">
    <property type="entry name" value="ABM"/>
    <property type="match status" value="1"/>
</dbReference>
<dbReference type="KEGG" id="erwi:GN242_09550"/>
<protein>
    <submittedName>
        <fullName evidence="3">Antibiotic biosynthesis monooxygenase</fullName>
    </submittedName>
</protein>
<evidence type="ECO:0000313" key="3">
    <source>
        <dbReference type="EMBL" id="QGU87447.1"/>
    </source>
</evidence>
<dbReference type="AlphaFoldDB" id="A0A6I6ECC6"/>
<dbReference type="Gene3D" id="3.30.70.100">
    <property type="match status" value="1"/>
</dbReference>
<feature type="domain" description="ABM" evidence="1">
    <location>
        <begin position="6"/>
        <end position="95"/>
    </location>
</feature>